<accession>A0A6V7VSU2</accession>
<proteinExistence type="predicted"/>
<comment type="caution">
    <text evidence="1">The sequence shown here is derived from an EMBL/GenBank/DDBJ whole genome shotgun (WGS) entry which is preliminary data.</text>
</comment>
<gene>
    <name evidence="1" type="ORF">MENT_LOCUS29904</name>
</gene>
<reference evidence="1 2" key="1">
    <citation type="submission" date="2020-08" db="EMBL/GenBank/DDBJ databases">
        <authorList>
            <person name="Koutsovoulos G."/>
            <person name="Danchin GJ E."/>
        </authorList>
    </citation>
    <scope>NUCLEOTIDE SEQUENCE [LARGE SCALE GENOMIC DNA]</scope>
</reference>
<name>A0A6V7VSU2_MELEN</name>
<sequence>MTAFPVPPSICTGPSRAYNSSRIHNDSVRKIICRCVENIYNLKIP</sequence>
<evidence type="ECO:0000313" key="2">
    <source>
        <dbReference type="Proteomes" id="UP000580250"/>
    </source>
</evidence>
<protein>
    <submittedName>
        <fullName evidence="1">Uncharacterized protein</fullName>
    </submittedName>
</protein>
<evidence type="ECO:0000313" key="1">
    <source>
        <dbReference type="EMBL" id="CAD2177995.1"/>
    </source>
</evidence>
<organism evidence="1 2">
    <name type="scientific">Meloidogyne enterolobii</name>
    <name type="common">Root-knot nematode worm</name>
    <name type="synonym">Meloidogyne mayaguensis</name>
    <dbReference type="NCBI Taxonomy" id="390850"/>
    <lineage>
        <taxon>Eukaryota</taxon>
        <taxon>Metazoa</taxon>
        <taxon>Ecdysozoa</taxon>
        <taxon>Nematoda</taxon>
        <taxon>Chromadorea</taxon>
        <taxon>Rhabditida</taxon>
        <taxon>Tylenchina</taxon>
        <taxon>Tylenchomorpha</taxon>
        <taxon>Tylenchoidea</taxon>
        <taxon>Meloidogynidae</taxon>
        <taxon>Meloidogyninae</taxon>
        <taxon>Meloidogyne</taxon>
    </lineage>
</organism>
<dbReference type="AlphaFoldDB" id="A0A6V7VSU2"/>
<dbReference type="Proteomes" id="UP000580250">
    <property type="component" value="Unassembled WGS sequence"/>
</dbReference>
<dbReference type="EMBL" id="CAJEWN010000309">
    <property type="protein sequence ID" value="CAD2177995.1"/>
    <property type="molecule type" value="Genomic_DNA"/>
</dbReference>